<accession>A0A4R1G3R9</accession>
<keyword evidence="3" id="KW-1185">Reference proteome</keyword>
<gene>
    <name evidence="2" type="ORF">DFR71_2024</name>
</gene>
<protein>
    <submittedName>
        <fullName evidence="2">Uncharacterized protein</fullName>
    </submittedName>
</protein>
<feature type="region of interest" description="Disordered" evidence="1">
    <location>
        <begin position="1"/>
        <end position="22"/>
    </location>
</feature>
<dbReference type="EMBL" id="SMFR01000001">
    <property type="protein sequence ID" value="TCK01005.1"/>
    <property type="molecule type" value="Genomic_DNA"/>
</dbReference>
<feature type="compositionally biased region" description="Basic and acidic residues" evidence="1">
    <location>
        <begin position="35"/>
        <end position="44"/>
    </location>
</feature>
<feature type="compositionally biased region" description="Basic and acidic residues" evidence="1">
    <location>
        <begin position="1"/>
        <end position="20"/>
    </location>
</feature>
<comment type="caution">
    <text evidence="2">The sequence shown here is derived from an EMBL/GenBank/DDBJ whole genome shotgun (WGS) entry which is preliminary data.</text>
</comment>
<dbReference type="STRING" id="1210063.GCA_001612665_04989"/>
<dbReference type="Proteomes" id="UP000294856">
    <property type="component" value="Unassembled WGS sequence"/>
</dbReference>
<proteinExistence type="predicted"/>
<dbReference type="OrthoDB" id="4571225at2"/>
<organism evidence="2 3">
    <name type="scientific">Nocardia alba</name>
    <dbReference type="NCBI Taxonomy" id="225051"/>
    <lineage>
        <taxon>Bacteria</taxon>
        <taxon>Bacillati</taxon>
        <taxon>Actinomycetota</taxon>
        <taxon>Actinomycetes</taxon>
        <taxon>Mycobacteriales</taxon>
        <taxon>Nocardiaceae</taxon>
        <taxon>Nocardia</taxon>
    </lineage>
</organism>
<sequence>MWGLERDIQVPEQQRAREPRTAANAVTVQEIMDRINSEHEDEGRPSPVLNHAAPSGPITVEYARILMRQHRVCNRDECPAKRAAFALLVDKGIMSPSPSAGQLEPGRIRAS</sequence>
<reference evidence="2 3" key="1">
    <citation type="submission" date="2019-03" db="EMBL/GenBank/DDBJ databases">
        <title>Genomic Encyclopedia of Type Strains, Phase IV (KMG-IV): sequencing the most valuable type-strain genomes for metagenomic binning, comparative biology and taxonomic classification.</title>
        <authorList>
            <person name="Goeker M."/>
        </authorList>
    </citation>
    <scope>NUCLEOTIDE SEQUENCE [LARGE SCALE GENOMIC DNA]</scope>
    <source>
        <strain evidence="2 3">DSM 44684</strain>
    </source>
</reference>
<dbReference type="AlphaFoldDB" id="A0A4R1G3R9"/>
<name>A0A4R1G3R9_9NOCA</name>
<evidence type="ECO:0000313" key="2">
    <source>
        <dbReference type="EMBL" id="TCK01005.1"/>
    </source>
</evidence>
<evidence type="ECO:0000256" key="1">
    <source>
        <dbReference type="SAM" id="MobiDB-lite"/>
    </source>
</evidence>
<feature type="region of interest" description="Disordered" evidence="1">
    <location>
        <begin position="35"/>
        <end position="54"/>
    </location>
</feature>
<evidence type="ECO:0000313" key="3">
    <source>
        <dbReference type="Proteomes" id="UP000294856"/>
    </source>
</evidence>